<proteinExistence type="predicted"/>
<dbReference type="Proteomes" id="UP001211907">
    <property type="component" value="Unassembled WGS sequence"/>
</dbReference>
<dbReference type="CDD" id="cd04301">
    <property type="entry name" value="NAT_SF"/>
    <property type="match status" value="1"/>
</dbReference>
<sequence>LQEYSGEIPNEQLEKLLEFCELEFSLALEGKPPFPPSLTNSSPTGRSHSSRSLSDWADLLETQRGCIHTAVTTADNGDERIDALAFTFLKPASDHPTEHVWIAITGEHARRRGVMKALFAAVEARAVGNGRRKITVNTYPVQFPSMFLFLEANGYILLMETDGKRLYSKEL</sequence>
<evidence type="ECO:0000313" key="3">
    <source>
        <dbReference type="Proteomes" id="UP001211907"/>
    </source>
</evidence>
<name>A0AAD5T4B0_9FUNG</name>
<comment type="caution">
    <text evidence="2">The sequence shown here is derived from an EMBL/GenBank/DDBJ whole genome shotgun (WGS) entry which is preliminary data.</text>
</comment>
<dbReference type="AlphaFoldDB" id="A0AAD5T4B0"/>
<protein>
    <submittedName>
        <fullName evidence="2">Uncharacterized protein</fullName>
    </submittedName>
</protein>
<dbReference type="Gene3D" id="3.40.630.30">
    <property type="match status" value="1"/>
</dbReference>
<feature type="compositionally biased region" description="Low complexity" evidence="1">
    <location>
        <begin position="41"/>
        <end position="52"/>
    </location>
</feature>
<dbReference type="SUPFAM" id="SSF55729">
    <property type="entry name" value="Acyl-CoA N-acyltransferases (Nat)"/>
    <property type="match status" value="1"/>
</dbReference>
<gene>
    <name evidence="2" type="ORF">HK100_008086</name>
</gene>
<feature type="region of interest" description="Disordered" evidence="1">
    <location>
        <begin position="33"/>
        <end position="52"/>
    </location>
</feature>
<evidence type="ECO:0000313" key="2">
    <source>
        <dbReference type="EMBL" id="KAJ3130411.1"/>
    </source>
</evidence>
<reference evidence="2" key="1">
    <citation type="submission" date="2020-05" db="EMBL/GenBank/DDBJ databases">
        <title>Phylogenomic resolution of chytrid fungi.</title>
        <authorList>
            <person name="Stajich J.E."/>
            <person name="Amses K."/>
            <person name="Simmons R."/>
            <person name="Seto K."/>
            <person name="Myers J."/>
            <person name="Bonds A."/>
            <person name="Quandt C.A."/>
            <person name="Barry K."/>
            <person name="Liu P."/>
            <person name="Grigoriev I."/>
            <person name="Longcore J.E."/>
            <person name="James T.Y."/>
        </authorList>
    </citation>
    <scope>NUCLEOTIDE SEQUENCE</scope>
    <source>
        <strain evidence="2">JEL0513</strain>
    </source>
</reference>
<organism evidence="2 3">
    <name type="scientific">Physocladia obscura</name>
    <dbReference type="NCBI Taxonomy" id="109957"/>
    <lineage>
        <taxon>Eukaryota</taxon>
        <taxon>Fungi</taxon>
        <taxon>Fungi incertae sedis</taxon>
        <taxon>Chytridiomycota</taxon>
        <taxon>Chytridiomycota incertae sedis</taxon>
        <taxon>Chytridiomycetes</taxon>
        <taxon>Chytridiales</taxon>
        <taxon>Chytriomycetaceae</taxon>
        <taxon>Physocladia</taxon>
    </lineage>
</organism>
<evidence type="ECO:0000256" key="1">
    <source>
        <dbReference type="SAM" id="MobiDB-lite"/>
    </source>
</evidence>
<accession>A0AAD5T4B0</accession>
<dbReference type="InterPro" id="IPR016181">
    <property type="entry name" value="Acyl_CoA_acyltransferase"/>
</dbReference>
<keyword evidence="3" id="KW-1185">Reference proteome</keyword>
<dbReference type="EMBL" id="JADGJH010000388">
    <property type="protein sequence ID" value="KAJ3130411.1"/>
    <property type="molecule type" value="Genomic_DNA"/>
</dbReference>
<feature type="non-terminal residue" evidence="2">
    <location>
        <position position="1"/>
    </location>
</feature>